<feature type="compositionally biased region" description="Acidic residues" evidence="1">
    <location>
        <begin position="138"/>
        <end position="149"/>
    </location>
</feature>
<name>A0A8S9NFZ9_BRACR</name>
<feature type="compositionally biased region" description="Low complexity" evidence="1">
    <location>
        <begin position="68"/>
        <end position="82"/>
    </location>
</feature>
<organism evidence="2 3">
    <name type="scientific">Brassica cretica</name>
    <name type="common">Mustard</name>
    <dbReference type="NCBI Taxonomy" id="69181"/>
    <lineage>
        <taxon>Eukaryota</taxon>
        <taxon>Viridiplantae</taxon>
        <taxon>Streptophyta</taxon>
        <taxon>Embryophyta</taxon>
        <taxon>Tracheophyta</taxon>
        <taxon>Spermatophyta</taxon>
        <taxon>Magnoliopsida</taxon>
        <taxon>eudicotyledons</taxon>
        <taxon>Gunneridae</taxon>
        <taxon>Pentapetalae</taxon>
        <taxon>rosids</taxon>
        <taxon>malvids</taxon>
        <taxon>Brassicales</taxon>
        <taxon>Brassicaceae</taxon>
        <taxon>Brassiceae</taxon>
        <taxon>Brassica</taxon>
    </lineage>
</organism>
<dbReference type="EMBL" id="QGKX02001621">
    <property type="protein sequence ID" value="KAF3500807.1"/>
    <property type="molecule type" value="Genomic_DNA"/>
</dbReference>
<feature type="compositionally biased region" description="Polar residues" evidence="1">
    <location>
        <begin position="49"/>
        <end position="67"/>
    </location>
</feature>
<comment type="caution">
    <text evidence="2">The sequence shown here is derived from an EMBL/GenBank/DDBJ whole genome shotgun (WGS) entry which is preliminary data.</text>
</comment>
<sequence length="227" mass="25787">MIRLTLPPEHALSIFLTNMNQHLALHVRQFNVTTVPKAAHIAKLHELSLQHTPAKTTRSSFNPYQKHNSSPSNQTTTTNATPNPKPLLQNTNKKWLTFDEMQERKQKGLCMFCEEPFTPGHQLKHKRGQILYLEEEHDDLSGDEEDVETPPDTIQEDHDNRVPTISVHALNGSPTYNCMRIMGQHGKRKLHILIDPGSTHNFLNLQIAKVLRCNLKFIKPMSSPAAA</sequence>
<proteinExistence type="predicted"/>
<evidence type="ECO:0008006" key="4">
    <source>
        <dbReference type="Google" id="ProtNLM"/>
    </source>
</evidence>
<feature type="region of interest" description="Disordered" evidence="1">
    <location>
        <begin position="49"/>
        <end position="89"/>
    </location>
</feature>
<protein>
    <recommendedName>
        <fullName evidence="4">Retrotransposon gag domain-containing protein</fullName>
    </recommendedName>
</protein>
<evidence type="ECO:0000313" key="2">
    <source>
        <dbReference type="EMBL" id="KAF3500807.1"/>
    </source>
</evidence>
<accession>A0A8S9NFZ9</accession>
<gene>
    <name evidence="2" type="ORF">F2Q69_00042516</name>
</gene>
<dbReference type="Proteomes" id="UP000712600">
    <property type="component" value="Unassembled WGS sequence"/>
</dbReference>
<dbReference type="AlphaFoldDB" id="A0A8S9NFZ9"/>
<feature type="region of interest" description="Disordered" evidence="1">
    <location>
        <begin position="138"/>
        <end position="158"/>
    </location>
</feature>
<evidence type="ECO:0000256" key="1">
    <source>
        <dbReference type="SAM" id="MobiDB-lite"/>
    </source>
</evidence>
<evidence type="ECO:0000313" key="3">
    <source>
        <dbReference type="Proteomes" id="UP000712600"/>
    </source>
</evidence>
<reference evidence="2" key="1">
    <citation type="submission" date="2019-12" db="EMBL/GenBank/DDBJ databases">
        <title>Genome sequencing and annotation of Brassica cretica.</title>
        <authorList>
            <person name="Studholme D.J."/>
            <person name="Sarris P."/>
        </authorList>
    </citation>
    <scope>NUCLEOTIDE SEQUENCE</scope>
    <source>
        <strain evidence="2">PFS-109/04</strain>
        <tissue evidence="2">Leaf</tissue>
    </source>
</reference>